<protein>
    <submittedName>
        <fullName evidence="1">Capsular polysaccharide biosynthesis protein</fullName>
    </submittedName>
</protein>
<dbReference type="AlphaFoldDB" id="A0A953T5K8"/>
<keyword evidence="2" id="KW-1185">Reference proteome</keyword>
<dbReference type="EMBL" id="JAHXRI010000007">
    <property type="protein sequence ID" value="MBZ1351007.1"/>
    <property type="molecule type" value="Genomic_DNA"/>
</dbReference>
<dbReference type="GO" id="GO:0000271">
    <property type="term" value="P:polysaccharide biosynthetic process"/>
    <property type="evidence" value="ECO:0007669"/>
    <property type="project" value="InterPro"/>
</dbReference>
<dbReference type="CDD" id="cd16440">
    <property type="entry name" value="beta_Kdo_transferase_KpsC_1"/>
    <property type="match status" value="1"/>
</dbReference>
<evidence type="ECO:0000313" key="1">
    <source>
        <dbReference type="EMBL" id="MBZ1351007.1"/>
    </source>
</evidence>
<dbReference type="Proteomes" id="UP000739565">
    <property type="component" value="Unassembled WGS sequence"/>
</dbReference>
<dbReference type="RefSeq" id="WP_259661409.1">
    <property type="nucleotide sequence ID" value="NZ_JAHXRI010000007.1"/>
</dbReference>
<proteinExistence type="predicted"/>
<evidence type="ECO:0000313" key="2">
    <source>
        <dbReference type="Proteomes" id="UP000739565"/>
    </source>
</evidence>
<accession>A0A953T5K8</accession>
<name>A0A953T5K8_9BURK</name>
<dbReference type="Pfam" id="PF05159">
    <property type="entry name" value="Capsule_synth"/>
    <property type="match status" value="4"/>
</dbReference>
<organism evidence="1 2">
    <name type="scientific">Zwartia hollandica</name>
    <dbReference type="NCBI Taxonomy" id="324606"/>
    <lineage>
        <taxon>Bacteria</taxon>
        <taxon>Pseudomonadati</taxon>
        <taxon>Pseudomonadota</taxon>
        <taxon>Betaproteobacteria</taxon>
        <taxon>Burkholderiales</taxon>
        <taxon>Alcaligenaceae</taxon>
        <taxon>Zwartia</taxon>
    </lineage>
</organism>
<reference evidence="1" key="1">
    <citation type="submission" date="2021-07" db="EMBL/GenBank/DDBJ databases">
        <title>New genus and species of the family Alcaligenaceae.</title>
        <authorList>
            <person name="Hahn M.W."/>
        </authorList>
    </citation>
    <scope>NUCLEOTIDE SEQUENCE</scope>
    <source>
        <strain evidence="1">LF4-65</strain>
    </source>
</reference>
<sequence>MSARHHSYKKLGVFSRAIAKIADIETLLDAKLIPQSFGHFKEPIDAVAGWGHKPTADRARAYAKEKNLPYVAIEDGFLRSIGLGKDDPPLSVVIDDIGIYYDASQPSRLEQLAKVEITPREQERATALIALWREARVSKYNHLRETDHPLPIPYILVVDQTLGDASVTLGQADASSFETMLAAALAEHPNKTILIKTHPEVLAGHKKGFFDLTKLQSEPRIQVWPHDCHPVSLIEQAETVYTVTSQLGFEALLWGKTVHVFGMPFYAGWGLTKDRLPPPTTEGIARRRAISLTQLAYAALIAYPRYRDPETSAPCSVEELIAWMERQRALRQQFAPTVYGLDFSWNKRPNVRRFLSGSDIKFVSKEASVPAGATLAVWGSRPVTRTDLKVLRIEDGFIRSVGLGAAYARPLSWVMDSSGIYYDATQPSDLENILQTFEPTPELLARAKKLREQIVSTGITKYNLNSKKDWYRPSTAQKVLLVIGQVETDASIAKGATTIRTNIELLQQVRKLNPGAFLVYKPHPDVVAKLRKQGVQEDKAKLYCNSIVADTSLDAILNKVDEVHVITSLSGFEALLREVPVVTYGCPFYAGWGLTHDHTQIERRKRKRSLDELVAAALILYPRYWLLRQRSLVQVEAAVHKLQQPHRDENLLTKVKAYIFQQIDRYT</sequence>
<gene>
    <name evidence="1" type="ORF">KZZ10_10155</name>
</gene>
<dbReference type="CDD" id="cd16439">
    <property type="entry name" value="beta_Kdo_transferase_KpsC_2"/>
    <property type="match status" value="1"/>
</dbReference>
<comment type="caution">
    <text evidence="1">The sequence shown here is derived from an EMBL/GenBank/DDBJ whole genome shotgun (WGS) entry which is preliminary data.</text>
</comment>
<dbReference type="InterPro" id="IPR007833">
    <property type="entry name" value="Capsule_polysaccharide_synth"/>
</dbReference>
<dbReference type="GO" id="GO:0015774">
    <property type="term" value="P:polysaccharide transport"/>
    <property type="evidence" value="ECO:0007669"/>
    <property type="project" value="InterPro"/>
</dbReference>